<reference evidence="5" key="1">
    <citation type="submission" date="2025-08" db="UniProtKB">
        <authorList>
            <consortium name="RefSeq"/>
        </authorList>
    </citation>
    <scope>IDENTIFICATION</scope>
    <source>
        <tissue evidence="5">Whole organism</tissue>
    </source>
</reference>
<comment type="similarity">
    <text evidence="1">Belongs to the isochorismatase family.</text>
</comment>
<dbReference type="AlphaFoldDB" id="A0A8B7P5G2"/>
<dbReference type="KEGG" id="hazt:108677482"/>
<dbReference type="GeneID" id="108677482"/>
<dbReference type="RefSeq" id="XP_018021190.1">
    <property type="nucleotide sequence ID" value="XM_018165701.2"/>
</dbReference>
<name>A0A8B7P5G2_HYAAZ</name>
<feature type="domain" description="Isochorismatase-like" evidence="3">
    <location>
        <begin position="20"/>
        <end position="169"/>
    </location>
</feature>
<evidence type="ECO:0000256" key="2">
    <source>
        <dbReference type="ARBA" id="ARBA00040688"/>
    </source>
</evidence>
<dbReference type="Pfam" id="PF00857">
    <property type="entry name" value="Isochorismatase"/>
    <property type="match status" value="1"/>
</dbReference>
<dbReference type="OMA" id="QAGCVIT"/>
<protein>
    <recommendedName>
        <fullName evidence="2">Isochorismatase domain-containing protein 1</fullName>
    </recommendedName>
</protein>
<dbReference type="InterPro" id="IPR050993">
    <property type="entry name" value="Isochorismatase_domain"/>
</dbReference>
<evidence type="ECO:0000313" key="4">
    <source>
        <dbReference type="Proteomes" id="UP000694843"/>
    </source>
</evidence>
<sequence length="205" mass="23027">MAENFPPSRVELGALDKKRTALFLCDIQEKYKDVMHRFPEVVANTKKLVQGCIHMQVPYVVSEQSPAVLGRTVKEIETYEAVAVVSKFKFSMIVPEMEQHLETLCDGSLASVILCGMETHIEIEQTAIDLLSRGIQVHIVADCCTTRSIDDRNLALQRLSQIGCFICTCENVLFKLLESKEHPKFRVVAQLVKRVSQSNALSALF</sequence>
<accession>A0A8B7P5G2</accession>
<evidence type="ECO:0000313" key="5">
    <source>
        <dbReference type="RefSeq" id="XP_018021190.1"/>
    </source>
</evidence>
<dbReference type="InterPro" id="IPR000868">
    <property type="entry name" value="Isochorismatase-like_dom"/>
</dbReference>
<keyword evidence="4" id="KW-1185">Reference proteome</keyword>
<dbReference type="OrthoDB" id="269496at2759"/>
<organism evidence="4 5">
    <name type="scientific">Hyalella azteca</name>
    <name type="common">Amphipod</name>
    <dbReference type="NCBI Taxonomy" id="294128"/>
    <lineage>
        <taxon>Eukaryota</taxon>
        <taxon>Metazoa</taxon>
        <taxon>Ecdysozoa</taxon>
        <taxon>Arthropoda</taxon>
        <taxon>Crustacea</taxon>
        <taxon>Multicrustacea</taxon>
        <taxon>Malacostraca</taxon>
        <taxon>Eumalacostraca</taxon>
        <taxon>Peracarida</taxon>
        <taxon>Amphipoda</taxon>
        <taxon>Senticaudata</taxon>
        <taxon>Talitrida</taxon>
        <taxon>Talitroidea</taxon>
        <taxon>Hyalellidae</taxon>
        <taxon>Hyalella</taxon>
    </lineage>
</organism>
<dbReference type="PANTHER" id="PTHR14119">
    <property type="entry name" value="HYDROLASE"/>
    <property type="match status" value="1"/>
</dbReference>
<gene>
    <name evidence="5" type="primary">LOC108677482</name>
</gene>
<dbReference type="Proteomes" id="UP000694843">
    <property type="component" value="Unplaced"/>
</dbReference>
<proteinExistence type="inferred from homology"/>
<evidence type="ECO:0000256" key="1">
    <source>
        <dbReference type="ARBA" id="ARBA00006336"/>
    </source>
</evidence>
<dbReference type="Gene3D" id="3.40.50.850">
    <property type="entry name" value="Isochorismatase-like"/>
    <property type="match status" value="1"/>
</dbReference>
<dbReference type="InterPro" id="IPR036380">
    <property type="entry name" value="Isochorismatase-like_sf"/>
</dbReference>
<evidence type="ECO:0000259" key="3">
    <source>
        <dbReference type="Pfam" id="PF00857"/>
    </source>
</evidence>
<dbReference type="SUPFAM" id="SSF52499">
    <property type="entry name" value="Isochorismatase-like hydrolases"/>
    <property type="match status" value="1"/>
</dbReference>
<dbReference type="PANTHER" id="PTHR14119:SF17">
    <property type="entry name" value="ISOCHORISMATASE DOMAIN-CONTAINING PROTEIN 1"/>
    <property type="match status" value="1"/>
</dbReference>